<name>A0A3B0KPR8_DROGU</name>
<gene>
    <name evidence="2" type="ORF">DGUA_6G009509</name>
</gene>
<sequence length="62" mass="6777">MKFLLLSVFLCLAVCFMASSAVPIEESIPEGLEGPGSDTFNPTDDQSFLLKLKLLKKLLFLG</sequence>
<organism evidence="2 3">
    <name type="scientific">Drosophila guanche</name>
    <name type="common">Fruit fly</name>
    <dbReference type="NCBI Taxonomy" id="7266"/>
    <lineage>
        <taxon>Eukaryota</taxon>
        <taxon>Metazoa</taxon>
        <taxon>Ecdysozoa</taxon>
        <taxon>Arthropoda</taxon>
        <taxon>Hexapoda</taxon>
        <taxon>Insecta</taxon>
        <taxon>Pterygota</taxon>
        <taxon>Neoptera</taxon>
        <taxon>Endopterygota</taxon>
        <taxon>Diptera</taxon>
        <taxon>Brachycera</taxon>
        <taxon>Muscomorpha</taxon>
        <taxon>Ephydroidea</taxon>
        <taxon>Drosophilidae</taxon>
        <taxon>Drosophila</taxon>
        <taxon>Sophophora</taxon>
    </lineage>
</organism>
<keyword evidence="3" id="KW-1185">Reference proteome</keyword>
<dbReference type="AlphaFoldDB" id="A0A3B0KPR8"/>
<feature type="chain" id="PRO_5017446093" evidence="1">
    <location>
        <begin position="22"/>
        <end position="62"/>
    </location>
</feature>
<accession>A0A3B0KPR8</accession>
<evidence type="ECO:0000256" key="1">
    <source>
        <dbReference type="SAM" id="SignalP"/>
    </source>
</evidence>
<reference evidence="3" key="1">
    <citation type="submission" date="2018-01" db="EMBL/GenBank/DDBJ databases">
        <authorList>
            <person name="Alioto T."/>
            <person name="Alioto T."/>
        </authorList>
    </citation>
    <scope>NUCLEOTIDE SEQUENCE [LARGE SCALE GENOMIC DNA]</scope>
</reference>
<protein>
    <submittedName>
        <fullName evidence="2">Uncharacterized protein</fullName>
    </submittedName>
</protein>
<feature type="signal peptide" evidence="1">
    <location>
        <begin position="1"/>
        <end position="21"/>
    </location>
</feature>
<proteinExistence type="predicted"/>
<dbReference type="Proteomes" id="UP000268350">
    <property type="component" value="Unassembled WGS sequence"/>
</dbReference>
<dbReference type="OrthoDB" id="8011758at2759"/>
<dbReference type="OMA" id="AVCFMIT"/>
<evidence type="ECO:0000313" key="2">
    <source>
        <dbReference type="EMBL" id="SPP87171.1"/>
    </source>
</evidence>
<keyword evidence="1" id="KW-0732">Signal</keyword>
<evidence type="ECO:0000313" key="3">
    <source>
        <dbReference type="Proteomes" id="UP000268350"/>
    </source>
</evidence>
<dbReference type="EMBL" id="OUUW01000012">
    <property type="protein sequence ID" value="SPP87171.1"/>
    <property type="molecule type" value="Genomic_DNA"/>
</dbReference>